<dbReference type="GO" id="GO:0106310">
    <property type="term" value="F:protein serine kinase activity"/>
    <property type="evidence" value="ECO:0007669"/>
    <property type="project" value="UniProtKB-UniRule"/>
</dbReference>
<evidence type="ECO:0000313" key="12">
    <source>
        <dbReference type="Proteomes" id="UP001374584"/>
    </source>
</evidence>
<evidence type="ECO:0000256" key="8">
    <source>
        <dbReference type="RuleBase" id="RU000304"/>
    </source>
</evidence>
<evidence type="ECO:0000256" key="1">
    <source>
        <dbReference type="ARBA" id="ARBA00022527"/>
    </source>
</evidence>
<dbReference type="PROSITE" id="PS00107">
    <property type="entry name" value="PROTEIN_KINASE_ATP"/>
    <property type="match status" value="1"/>
</dbReference>
<comment type="similarity">
    <text evidence="6 9">Belongs to the protein kinase superfamily. Ser/Thr protein kinase family. CK2 subfamily.</text>
</comment>
<dbReference type="FunFam" id="1.10.510.10:FF:000059">
    <property type="entry name" value="Casein kinase II subunit alpha"/>
    <property type="match status" value="1"/>
</dbReference>
<dbReference type="GO" id="GO:0005829">
    <property type="term" value="C:cytosol"/>
    <property type="evidence" value="ECO:0007669"/>
    <property type="project" value="TreeGrafter"/>
</dbReference>
<dbReference type="InterPro" id="IPR045216">
    <property type="entry name" value="CK2_alpha"/>
</dbReference>
<dbReference type="InterPro" id="IPR008271">
    <property type="entry name" value="Ser/Thr_kinase_AS"/>
</dbReference>
<dbReference type="GO" id="GO:0005956">
    <property type="term" value="C:protein kinase CK2 complex"/>
    <property type="evidence" value="ECO:0007669"/>
    <property type="project" value="TreeGrafter"/>
</dbReference>
<dbReference type="SUPFAM" id="SSF56112">
    <property type="entry name" value="Protein kinase-like (PK-like)"/>
    <property type="match status" value="1"/>
</dbReference>
<name>A0AAN9M346_PHACN</name>
<dbReference type="PROSITE" id="PS00108">
    <property type="entry name" value="PROTEIN_KINASE_ST"/>
    <property type="match status" value="1"/>
</dbReference>
<keyword evidence="12" id="KW-1185">Reference proteome</keyword>
<dbReference type="GO" id="GO:0004674">
    <property type="term" value="F:protein serine/threonine kinase activity"/>
    <property type="evidence" value="ECO:0007669"/>
    <property type="project" value="UniProtKB-UniRule"/>
</dbReference>
<keyword evidence="2 9" id="KW-0808">Transferase</keyword>
<dbReference type="Proteomes" id="UP001374584">
    <property type="component" value="Unassembled WGS sequence"/>
</dbReference>
<dbReference type="GO" id="GO:0005634">
    <property type="term" value="C:nucleus"/>
    <property type="evidence" value="ECO:0007669"/>
    <property type="project" value="TreeGrafter"/>
</dbReference>
<dbReference type="AlphaFoldDB" id="A0AAN9M346"/>
<comment type="catalytic activity">
    <reaction evidence="9">
        <text>L-threonyl-[protein] + ATP = O-phospho-L-threonyl-[protein] + ADP + H(+)</text>
        <dbReference type="Rhea" id="RHEA:46608"/>
        <dbReference type="Rhea" id="RHEA-COMP:11060"/>
        <dbReference type="Rhea" id="RHEA-COMP:11605"/>
        <dbReference type="ChEBI" id="CHEBI:15378"/>
        <dbReference type="ChEBI" id="CHEBI:30013"/>
        <dbReference type="ChEBI" id="CHEBI:30616"/>
        <dbReference type="ChEBI" id="CHEBI:61977"/>
        <dbReference type="ChEBI" id="CHEBI:456216"/>
        <dbReference type="EC" id="2.7.11.1"/>
    </reaction>
</comment>
<dbReference type="InterPro" id="IPR017441">
    <property type="entry name" value="Protein_kinase_ATP_BS"/>
</dbReference>
<dbReference type="Gene3D" id="1.10.510.10">
    <property type="entry name" value="Transferase(Phosphotransferase) domain 1"/>
    <property type="match status" value="1"/>
</dbReference>
<dbReference type="Pfam" id="PF00069">
    <property type="entry name" value="Pkinase"/>
    <property type="match status" value="1"/>
</dbReference>
<dbReference type="EMBL" id="JAYMYR010000008">
    <property type="protein sequence ID" value="KAK7346921.1"/>
    <property type="molecule type" value="Genomic_DNA"/>
</dbReference>
<evidence type="ECO:0000256" key="2">
    <source>
        <dbReference type="ARBA" id="ARBA00022679"/>
    </source>
</evidence>
<keyword evidence="5 7" id="KW-0067">ATP-binding</keyword>
<dbReference type="PROSITE" id="PS50011">
    <property type="entry name" value="PROTEIN_KINASE_DOM"/>
    <property type="match status" value="1"/>
</dbReference>
<dbReference type="InterPro" id="IPR011009">
    <property type="entry name" value="Kinase-like_dom_sf"/>
</dbReference>
<keyword evidence="4 9" id="KW-0418">Kinase</keyword>
<evidence type="ECO:0000313" key="11">
    <source>
        <dbReference type="EMBL" id="KAK7346921.1"/>
    </source>
</evidence>
<reference evidence="11 12" key="1">
    <citation type="submission" date="2024-01" db="EMBL/GenBank/DDBJ databases">
        <title>The genomes of 5 underutilized Papilionoideae crops provide insights into root nodulation and disease resistanc.</title>
        <authorList>
            <person name="Jiang F."/>
        </authorList>
    </citation>
    <scope>NUCLEOTIDE SEQUENCE [LARGE SCALE GENOMIC DNA]</scope>
    <source>
        <strain evidence="11">JINMINGXINNONG_FW02</strain>
        <tissue evidence="11">Leaves</tissue>
    </source>
</reference>
<protein>
    <recommendedName>
        <fullName evidence="9">Casein kinase II subunit alpha</fullName>
        <shortName evidence="9">CK II alpha</shortName>
        <ecNumber evidence="9">2.7.11.1</ecNumber>
    </recommendedName>
</protein>
<proteinExistence type="inferred from homology"/>
<organism evidence="11 12">
    <name type="scientific">Phaseolus coccineus</name>
    <name type="common">Scarlet runner bean</name>
    <name type="synonym">Phaseolus multiflorus</name>
    <dbReference type="NCBI Taxonomy" id="3886"/>
    <lineage>
        <taxon>Eukaryota</taxon>
        <taxon>Viridiplantae</taxon>
        <taxon>Streptophyta</taxon>
        <taxon>Embryophyta</taxon>
        <taxon>Tracheophyta</taxon>
        <taxon>Spermatophyta</taxon>
        <taxon>Magnoliopsida</taxon>
        <taxon>eudicotyledons</taxon>
        <taxon>Gunneridae</taxon>
        <taxon>Pentapetalae</taxon>
        <taxon>rosids</taxon>
        <taxon>fabids</taxon>
        <taxon>Fabales</taxon>
        <taxon>Fabaceae</taxon>
        <taxon>Papilionoideae</taxon>
        <taxon>50 kb inversion clade</taxon>
        <taxon>NPAAA clade</taxon>
        <taxon>indigoferoid/millettioid clade</taxon>
        <taxon>Phaseoleae</taxon>
        <taxon>Phaseolus</taxon>
    </lineage>
</organism>
<evidence type="ECO:0000256" key="3">
    <source>
        <dbReference type="ARBA" id="ARBA00022741"/>
    </source>
</evidence>
<evidence type="ECO:0000256" key="6">
    <source>
        <dbReference type="ARBA" id="ARBA00061236"/>
    </source>
</evidence>
<feature type="binding site" evidence="7">
    <location>
        <position position="196"/>
    </location>
    <ligand>
        <name>ATP</name>
        <dbReference type="ChEBI" id="CHEBI:30616"/>
    </ligand>
</feature>
<dbReference type="SMART" id="SM00220">
    <property type="entry name" value="S_TKc"/>
    <property type="match status" value="1"/>
</dbReference>
<evidence type="ECO:0000256" key="7">
    <source>
        <dbReference type="PROSITE-ProRule" id="PRU10141"/>
    </source>
</evidence>
<feature type="domain" description="Protein kinase" evidence="10">
    <location>
        <begin position="167"/>
        <end position="452"/>
    </location>
</feature>
<comment type="caution">
    <text evidence="11">The sequence shown here is derived from an EMBL/GenBank/DDBJ whole genome shotgun (WGS) entry which is preliminary data.</text>
</comment>
<dbReference type="FunFam" id="3.30.200.20:FF:000088">
    <property type="entry name" value="Casein kinase II subunit alpha"/>
    <property type="match status" value="1"/>
</dbReference>
<dbReference type="CDD" id="cd14132">
    <property type="entry name" value="STKc_CK2_alpha"/>
    <property type="match status" value="1"/>
</dbReference>
<evidence type="ECO:0000256" key="4">
    <source>
        <dbReference type="ARBA" id="ARBA00022777"/>
    </source>
</evidence>
<dbReference type="Gene3D" id="3.30.200.20">
    <property type="entry name" value="Phosphorylase Kinase, domain 1"/>
    <property type="match status" value="1"/>
</dbReference>
<evidence type="ECO:0000256" key="9">
    <source>
        <dbReference type="RuleBase" id="RU369118"/>
    </source>
</evidence>
<evidence type="ECO:0000259" key="10">
    <source>
        <dbReference type="PROSITE" id="PS50011"/>
    </source>
</evidence>
<keyword evidence="1 8" id="KW-0723">Serine/threonine-protein kinase</keyword>
<comment type="function">
    <text evidence="9">Casein kinases are operationally defined by their preferential utilization of acidic proteins as substrates.</text>
</comment>
<dbReference type="EC" id="2.7.11.1" evidence="9"/>
<dbReference type="PANTHER" id="PTHR24054:SF56">
    <property type="entry name" value="CASEIN KINASE II SUBUNIT ALPHA-1"/>
    <property type="match status" value="1"/>
</dbReference>
<dbReference type="GO" id="GO:0005524">
    <property type="term" value="F:ATP binding"/>
    <property type="evidence" value="ECO:0007669"/>
    <property type="project" value="UniProtKB-UniRule"/>
</dbReference>
<sequence length="466" mass="54403">MEMRMLYMDVSGYLFFSNHLSQTLLVNDRHASISSHGLRNSGLFQNFLFGQNSAGCFENVKSMCNYPFTRIKYAHEPPAILLRFLLVCTLVALRAPVAQPPNVRIPTHLIETKTTTILHQRHRTQISGSNPQPMSKARVYTDVNVIRPKEYWDYESLTVQWGDQDDYEVVRKVGRGKYSEVFEGINVNSNDRCIIKILKPVKKKKIKREIKILQNLCGGPNIVKLLDIVRDQHSKTPSLIFEYVNSTDFKVLYPTLTDYDIRYYIYELLKALDYCHSQGIMHRDVKPHNVMIDHELRKLRLIDWGLAEFYHPGKEYNVRVASRYFKGPELLVDLQDYDYSLDMWSLGCMFAGMIFRKEPFFYGHDNHDQLVKIAKVLGTDELNAYLNKYHLELDPQLDALVGRHSRKPWSKFINADNQHLVSPEAIDFLDKLLRYDHQDRLTAREAMAHPYFSQVRAAESSRMRTQ</sequence>
<dbReference type="GO" id="GO:0051726">
    <property type="term" value="P:regulation of cell cycle"/>
    <property type="evidence" value="ECO:0007669"/>
    <property type="project" value="TreeGrafter"/>
</dbReference>
<keyword evidence="3 7" id="KW-0547">Nucleotide-binding</keyword>
<evidence type="ECO:0000256" key="5">
    <source>
        <dbReference type="ARBA" id="ARBA00022840"/>
    </source>
</evidence>
<dbReference type="PANTHER" id="PTHR24054">
    <property type="entry name" value="CASEIN KINASE II SUBUNIT ALPHA"/>
    <property type="match status" value="1"/>
</dbReference>
<dbReference type="InterPro" id="IPR000719">
    <property type="entry name" value="Prot_kinase_dom"/>
</dbReference>
<accession>A0AAN9M346</accession>
<gene>
    <name evidence="11" type="ORF">VNO80_21445</name>
</gene>
<comment type="catalytic activity">
    <reaction evidence="9">
        <text>L-seryl-[protein] + ATP = O-phospho-L-seryl-[protein] + ADP + H(+)</text>
        <dbReference type="Rhea" id="RHEA:17989"/>
        <dbReference type="Rhea" id="RHEA-COMP:9863"/>
        <dbReference type="Rhea" id="RHEA-COMP:11604"/>
        <dbReference type="ChEBI" id="CHEBI:15378"/>
        <dbReference type="ChEBI" id="CHEBI:29999"/>
        <dbReference type="ChEBI" id="CHEBI:30616"/>
        <dbReference type="ChEBI" id="CHEBI:83421"/>
        <dbReference type="ChEBI" id="CHEBI:456216"/>
        <dbReference type="EC" id="2.7.11.1"/>
    </reaction>
</comment>